<sequence>MHGGPANRFFSALPLVFALASQGQSLLMKQLRKSVIRAGLEALYFSGAHYVLRPIFAGVGAIFMLHHVRPPGDAEFQPNRHLEITPKFLRAMLSHLRAQGIDIVTMDEVHRRLIERSFSRRFACFTLDDGYRDNRDFALPVLREFAAPFTVYVASDFAEGTGRLWWIALEMVIAKASMLEVEIGGAAVRFDTETPAAKQIAFDRLHDWLRGLPGELDIEREVSALCARHGVDQAAICRDLCMSWDELKPFANDPLIAIGAHSITHCNLARQTADHASHEMTVSRERIEGAVQRPVLHLAYPYGDKIAAGPREFAMARAAGFKTAVTTRPGMIFPENAEHMTALPRVSLNGNYQDARILPVLTSGAATAMWNGFRRVDAA</sequence>
<proteinExistence type="inferred from homology"/>
<keyword evidence="8" id="KW-1185">Reference proteome</keyword>
<feature type="domain" description="NodB homology" evidence="6">
    <location>
        <begin position="119"/>
        <end position="304"/>
    </location>
</feature>
<dbReference type="GO" id="GO:0016810">
    <property type="term" value="F:hydrolase activity, acting on carbon-nitrogen (but not peptide) bonds"/>
    <property type="evidence" value="ECO:0007669"/>
    <property type="project" value="InterPro"/>
</dbReference>
<comment type="similarity">
    <text evidence="2">Belongs to the polysaccharide deacetylase family.</text>
</comment>
<dbReference type="GO" id="GO:0005975">
    <property type="term" value="P:carbohydrate metabolic process"/>
    <property type="evidence" value="ECO:0007669"/>
    <property type="project" value="InterPro"/>
</dbReference>
<comment type="function">
    <text evidence="1">Is involved in generating a small heat-stable compound (Nod), an acylated oligomer of N-acetylglucosamine, that stimulates mitosis in various plant protoplasts.</text>
</comment>
<evidence type="ECO:0000256" key="3">
    <source>
        <dbReference type="ARBA" id="ARBA00020071"/>
    </source>
</evidence>
<evidence type="ECO:0000313" key="8">
    <source>
        <dbReference type="Proteomes" id="UP000243904"/>
    </source>
</evidence>
<dbReference type="PANTHER" id="PTHR34216">
    <property type="match status" value="1"/>
</dbReference>
<dbReference type="SUPFAM" id="SSF88713">
    <property type="entry name" value="Glycoside hydrolase/deacetylase"/>
    <property type="match status" value="1"/>
</dbReference>
<evidence type="ECO:0000313" key="7">
    <source>
        <dbReference type="EMBL" id="SDT17591.1"/>
    </source>
</evidence>
<gene>
    <name evidence="7" type="ORF">SAMN05444158_4680</name>
</gene>
<dbReference type="InterPro" id="IPR011330">
    <property type="entry name" value="Glyco_hydro/deAcase_b/a-brl"/>
</dbReference>
<evidence type="ECO:0000256" key="1">
    <source>
        <dbReference type="ARBA" id="ARBA00003236"/>
    </source>
</evidence>
<keyword evidence="4" id="KW-0732">Signal</keyword>
<protein>
    <recommendedName>
        <fullName evidence="3">Chitooligosaccharide deacetylase</fullName>
    </recommendedName>
    <alternativeName>
        <fullName evidence="5">Nodulation protein B</fullName>
    </alternativeName>
</protein>
<dbReference type="PANTHER" id="PTHR34216:SF7">
    <property type="entry name" value="POLY-BETA-1,6-N-ACETYL-D-GLUCOSAMINE N-DEACETYLASE"/>
    <property type="match status" value="1"/>
</dbReference>
<dbReference type="Gene3D" id="3.20.20.370">
    <property type="entry name" value="Glycoside hydrolase/deacetylase"/>
    <property type="match status" value="1"/>
</dbReference>
<dbReference type="InterPro" id="IPR002509">
    <property type="entry name" value="NODB_dom"/>
</dbReference>
<dbReference type="CDD" id="cd10968">
    <property type="entry name" value="CE4_Mlr8448_like_5s"/>
    <property type="match status" value="1"/>
</dbReference>
<dbReference type="Pfam" id="PF01522">
    <property type="entry name" value="Polysacc_deac_1"/>
    <property type="match status" value="1"/>
</dbReference>
<evidence type="ECO:0000256" key="4">
    <source>
        <dbReference type="ARBA" id="ARBA00022729"/>
    </source>
</evidence>
<evidence type="ECO:0000259" key="6">
    <source>
        <dbReference type="Pfam" id="PF01522"/>
    </source>
</evidence>
<dbReference type="InterPro" id="IPR051398">
    <property type="entry name" value="Polysacch_Deacetylase"/>
</dbReference>
<evidence type="ECO:0000256" key="5">
    <source>
        <dbReference type="ARBA" id="ARBA00032976"/>
    </source>
</evidence>
<evidence type="ECO:0000256" key="2">
    <source>
        <dbReference type="ARBA" id="ARBA00010973"/>
    </source>
</evidence>
<dbReference type="EMBL" id="LT629750">
    <property type="protein sequence ID" value="SDT17591.1"/>
    <property type="molecule type" value="Genomic_DNA"/>
</dbReference>
<dbReference type="AlphaFoldDB" id="A0A1H1Y871"/>
<organism evidence="7 8">
    <name type="scientific">Bradyrhizobium canariense</name>
    <dbReference type="NCBI Taxonomy" id="255045"/>
    <lineage>
        <taxon>Bacteria</taxon>
        <taxon>Pseudomonadati</taxon>
        <taxon>Pseudomonadota</taxon>
        <taxon>Alphaproteobacteria</taxon>
        <taxon>Hyphomicrobiales</taxon>
        <taxon>Nitrobacteraceae</taxon>
        <taxon>Bradyrhizobium</taxon>
    </lineage>
</organism>
<reference evidence="8" key="1">
    <citation type="submission" date="2016-10" db="EMBL/GenBank/DDBJ databases">
        <authorList>
            <person name="Varghese N."/>
            <person name="Submissions S."/>
        </authorList>
    </citation>
    <scope>NUCLEOTIDE SEQUENCE [LARGE SCALE GENOMIC DNA]</scope>
    <source>
        <strain evidence="8">GAS369</strain>
    </source>
</reference>
<accession>A0A1H1Y871</accession>
<name>A0A1H1Y871_9BRAD</name>
<dbReference type="Proteomes" id="UP000243904">
    <property type="component" value="Chromosome I"/>
</dbReference>